<feature type="domain" description="Histidine kinase" evidence="22">
    <location>
        <begin position="349"/>
        <end position="559"/>
    </location>
</feature>
<dbReference type="CDD" id="cd00082">
    <property type="entry name" value="HisKA"/>
    <property type="match status" value="1"/>
</dbReference>
<keyword evidence="6" id="KW-1003">Cell membrane</keyword>
<comment type="cofactor">
    <cofactor evidence="2">
        <name>Mn(2+)</name>
        <dbReference type="ChEBI" id="CHEBI:29035"/>
    </cofactor>
</comment>
<keyword evidence="15" id="KW-0902">Two-component regulatory system</keyword>
<evidence type="ECO:0000256" key="13">
    <source>
        <dbReference type="ARBA" id="ARBA00022842"/>
    </source>
</evidence>
<evidence type="ECO:0000256" key="9">
    <source>
        <dbReference type="ARBA" id="ARBA00022741"/>
    </source>
</evidence>
<keyword evidence="21" id="KW-1133">Transmembrane helix</keyword>
<dbReference type="SUPFAM" id="SSF55874">
    <property type="entry name" value="ATPase domain of HSP90 chaperone/DNA topoisomerase II/histidine kinase"/>
    <property type="match status" value="1"/>
</dbReference>
<keyword evidence="7" id="KW-0597">Phosphoprotein</keyword>
<dbReference type="InterPro" id="IPR003661">
    <property type="entry name" value="HisK_dim/P_dom"/>
</dbReference>
<organism evidence="24 25">
    <name type="scientific">Panacagrimonas perspica</name>
    <dbReference type="NCBI Taxonomy" id="381431"/>
    <lineage>
        <taxon>Bacteria</taxon>
        <taxon>Pseudomonadati</taxon>
        <taxon>Pseudomonadota</taxon>
        <taxon>Gammaproteobacteria</taxon>
        <taxon>Nevskiales</taxon>
        <taxon>Nevskiaceae</taxon>
        <taxon>Panacagrimonas</taxon>
    </lineage>
</organism>
<dbReference type="AlphaFoldDB" id="A0A4V3F590"/>
<name>A0A4V3F590_9GAMM</name>
<evidence type="ECO:0000313" key="25">
    <source>
        <dbReference type="Proteomes" id="UP000295341"/>
    </source>
</evidence>
<reference evidence="24 25" key="1">
    <citation type="submission" date="2019-03" db="EMBL/GenBank/DDBJ databases">
        <title>Genomic Encyclopedia of Type Strains, Phase IV (KMG-IV): sequencing the most valuable type-strain genomes for metagenomic binning, comparative biology and taxonomic classification.</title>
        <authorList>
            <person name="Goeker M."/>
        </authorList>
    </citation>
    <scope>NUCLEOTIDE SEQUENCE [LARGE SCALE GENOMIC DNA]</scope>
    <source>
        <strain evidence="24 25">DSM 26377</strain>
    </source>
</reference>
<dbReference type="EC" id="2.7.13.3" evidence="5"/>
<comment type="subcellular location">
    <subcellularLocation>
        <location evidence="4">Cell membrane</location>
        <topology evidence="4">Multi-pass membrane protein</topology>
    </subcellularLocation>
</comment>
<accession>A0A4V3F590</accession>
<dbReference type="Gene3D" id="6.10.340.10">
    <property type="match status" value="1"/>
</dbReference>
<dbReference type="PRINTS" id="PR00344">
    <property type="entry name" value="BCTRLSENSOR"/>
</dbReference>
<dbReference type="PANTHER" id="PTHR44936">
    <property type="entry name" value="SENSOR PROTEIN CREC"/>
    <property type="match status" value="1"/>
</dbReference>
<evidence type="ECO:0000256" key="15">
    <source>
        <dbReference type="ARBA" id="ARBA00023012"/>
    </source>
</evidence>
<evidence type="ECO:0000256" key="3">
    <source>
        <dbReference type="ARBA" id="ARBA00001946"/>
    </source>
</evidence>
<feature type="transmembrane region" description="Helical" evidence="21">
    <location>
        <begin position="267"/>
        <end position="289"/>
    </location>
</feature>
<comment type="cofactor">
    <cofactor evidence="3">
        <name>Mg(2+)</name>
        <dbReference type="ChEBI" id="CHEBI:18420"/>
    </cofactor>
</comment>
<keyword evidence="16" id="KW-0346">Stress response</keyword>
<dbReference type="Pfam" id="PF00512">
    <property type="entry name" value="HisKA"/>
    <property type="match status" value="1"/>
</dbReference>
<evidence type="ECO:0000256" key="5">
    <source>
        <dbReference type="ARBA" id="ARBA00012438"/>
    </source>
</evidence>
<dbReference type="SUPFAM" id="SSF47384">
    <property type="entry name" value="Homodimeric domain of signal transducing histidine kinase"/>
    <property type="match status" value="1"/>
</dbReference>
<evidence type="ECO:0000313" key="24">
    <source>
        <dbReference type="EMBL" id="TDU28136.1"/>
    </source>
</evidence>
<proteinExistence type="predicted"/>
<comment type="catalytic activity">
    <reaction evidence="1">
        <text>ATP + protein L-histidine = ADP + protein N-phospho-L-histidine.</text>
        <dbReference type="EC" id="2.7.13.3"/>
    </reaction>
</comment>
<keyword evidence="21" id="KW-0812">Transmembrane</keyword>
<dbReference type="PROSITE" id="PS50885">
    <property type="entry name" value="HAMP"/>
    <property type="match status" value="1"/>
</dbReference>
<keyword evidence="25" id="KW-1185">Reference proteome</keyword>
<dbReference type="EMBL" id="SOBT01000009">
    <property type="protein sequence ID" value="TDU28136.1"/>
    <property type="molecule type" value="Genomic_DNA"/>
</dbReference>
<dbReference type="Pfam" id="PF02518">
    <property type="entry name" value="HATPase_c"/>
    <property type="match status" value="1"/>
</dbReference>
<comment type="caution">
    <text evidence="24">The sequence shown here is derived from an EMBL/GenBank/DDBJ whole genome shotgun (WGS) entry which is preliminary data.</text>
</comment>
<evidence type="ECO:0000256" key="12">
    <source>
        <dbReference type="ARBA" id="ARBA00022840"/>
    </source>
</evidence>
<dbReference type="InterPro" id="IPR036097">
    <property type="entry name" value="HisK_dim/P_sf"/>
</dbReference>
<keyword evidence="9" id="KW-0547">Nucleotide-binding</keyword>
<evidence type="ECO:0000256" key="8">
    <source>
        <dbReference type="ARBA" id="ARBA00022679"/>
    </source>
</evidence>
<dbReference type="InterPro" id="IPR003660">
    <property type="entry name" value="HAMP_dom"/>
</dbReference>
<dbReference type="InterPro" id="IPR005467">
    <property type="entry name" value="His_kinase_dom"/>
</dbReference>
<evidence type="ECO:0000256" key="21">
    <source>
        <dbReference type="SAM" id="Phobius"/>
    </source>
</evidence>
<protein>
    <recommendedName>
        <fullName evidence="19">Signal transduction histidine-protein kinase/phosphatase MprB</fullName>
        <ecNumber evidence="5">2.7.13.3</ecNumber>
    </recommendedName>
    <alternativeName>
        <fullName evidence="20">Mycobacterial persistence regulator B</fullName>
    </alternativeName>
</protein>
<dbReference type="Gene3D" id="3.30.565.10">
    <property type="entry name" value="Histidine kinase-like ATPase, C-terminal domain"/>
    <property type="match status" value="1"/>
</dbReference>
<dbReference type="GO" id="GO:0000155">
    <property type="term" value="F:phosphorelay sensor kinase activity"/>
    <property type="evidence" value="ECO:0007669"/>
    <property type="project" value="InterPro"/>
</dbReference>
<feature type="transmembrane region" description="Helical" evidence="21">
    <location>
        <begin position="21"/>
        <end position="46"/>
    </location>
</feature>
<evidence type="ECO:0000259" key="23">
    <source>
        <dbReference type="PROSITE" id="PS50885"/>
    </source>
</evidence>
<dbReference type="PANTHER" id="PTHR44936:SF9">
    <property type="entry name" value="SENSOR PROTEIN CREC"/>
    <property type="match status" value="1"/>
</dbReference>
<evidence type="ECO:0000256" key="18">
    <source>
        <dbReference type="ARBA" id="ARBA00023211"/>
    </source>
</evidence>
<evidence type="ECO:0000256" key="11">
    <source>
        <dbReference type="ARBA" id="ARBA00022801"/>
    </source>
</evidence>
<evidence type="ECO:0000256" key="1">
    <source>
        <dbReference type="ARBA" id="ARBA00000085"/>
    </source>
</evidence>
<evidence type="ECO:0000256" key="6">
    <source>
        <dbReference type="ARBA" id="ARBA00022475"/>
    </source>
</evidence>
<keyword evidence="14" id="KW-0904">Protein phosphatase</keyword>
<evidence type="ECO:0000256" key="14">
    <source>
        <dbReference type="ARBA" id="ARBA00022912"/>
    </source>
</evidence>
<dbReference type="Proteomes" id="UP000295341">
    <property type="component" value="Unassembled WGS sequence"/>
</dbReference>
<evidence type="ECO:0000256" key="19">
    <source>
        <dbReference type="ARBA" id="ARBA00040454"/>
    </source>
</evidence>
<dbReference type="InterPro" id="IPR004358">
    <property type="entry name" value="Sig_transdc_His_kin-like_C"/>
</dbReference>
<evidence type="ECO:0000256" key="4">
    <source>
        <dbReference type="ARBA" id="ARBA00004651"/>
    </source>
</evidence>
<evidence type="ECO:0000256" key="16">
    <source>
        <dbReference type="ARBA" id="ARBA00023016"/>
    </source>
</evidence>
<dbReference type="GO" id="GO:0005524">
    <property type="term" value="F:ATP binding"/>
    <property type="evidence" value="ECO:0007669"/>
    <property type="project" value="UniProtKB-KW"/>
</dbReference>
<dbReference type="CDD" id="cd06225">
    <property type="entry name" value="HAMP"/>
    <property type="match status" value="1"/>
</dbReference>
<evidence type="ECO:0000256" key="2">
    <source>
        <dbReference type="ARBA" id="ARBA00001936"/>
    </source>
</evidence>
<keyword evidence="8" id="KW-0808">Transferase</keyword>
<dbReference type="PROSITE" id="PS50109">
    <property type="entry name" value="HIS_KIN"/>
    <property type="match status" value="1"/>
</dbReference>
<dbReference type="FunFam" id="1.10.287.130:FF:000001">
    <property type="entry name" value="Two-component sensor histidine kinase"/>
    <property type="match status" value="1"/>
</dbReference>
<sequence length="560" mass="60409">MKPGPSPDIGAGSRRSWRPRLSTVLILINLVILALPLGGIAVLRVYESALIRQTESELIAQGVFVSAAYRTLFDRTIRPARGKAPANPLALTSLDDYGVTPTHIEPRANPSTGPWRPQLVRLDLAQDPVLPVPPGSEPTDQPADPIAAAVGRELEPVLRDAQVTTLAGMRVVDYRGVIVATTGGDVGQSLLNHEEAQRALAGEYVSLMRRRSSQAPPPPLDSISRGARIRVAVAVPILHHGRVLGAVTLLRTPANIQQAIRGKRRQLIWGGAGLLAIVMSLSLFTAVTIGRPVRALIEQARRAARGEPNAVTPLRHAGTREIAELSETVAAMARTLEERARYIRDFAAHVSHEFKTPLTAIRGTVELMRDHGEDMETGERERFLSLLESDAERLERLVKRLLELARADMAGGDTAGTRTELRPVLEALANRYRERGLDVAVEAPATPLFVRLHADTVDSILASLLDNVRQHAGAAAHAVLRAQMRGDEVDLQVADDGAGISANHAARIFEPFFTTARGAGNTGLGLSIVRSLLQAHDGRIALMPVPRGTCFEITLPAAAR</sequence>
<keyword evidence="13" id="KW-0460">Magnesium</keyword>
<feature type="domain" description="HAMP" evidence="23">
    <location>
        <begin position="287"/>
        <end position="341"/>
    </location>
</feature>
<keyword evidence="11" id="KW-0378">Hydrolase</keyword>
<dbReference type="GO" id="GO:0004721">
    <property type="term" value="F:phosphoprotein phosphatase activity"/>
    <property type="evidence" value="ECO:0007669"/>
    <property type="project" value="UniProtKB-KW"/>
</dbReference>
<evidence type="ECO:0000259" key="22">
    <source>
        <dbReference type="PROSITE" id="PS50109"/>
    </source>
</evidence>
<dbReference type="SMART" id="SM00304">
    <property type="entry name" value="HAMP"/>
    <property type="match status" value="1"/>
</dbReference>
<dbReference type="InterPro" id="IPR050980">
    <property type="entry name" value="2C_sensor_his_kinase"/>
</dbReference>
<dbReference type="SMART" id="SM00387">
    <property type="entry name" value="HATPase_c"/>
    <property type="match status" value="1"/>
</dbReference>
<evidence type="ECO:0000256" key="20">
    <source>
        <dbReference type="ARBA" id="ARBA00041776"/>
    </source>
</evidence>
<gene>
    <name evidence="24" type="ORF">DFR24_2501</name>
</gene>
<dbReference type="RefSeq" id="WP_210772653.1">
    <property type="nucleotide sequence ID" value="NZ_MWIN01000044.1"/>
</dbReference>
<evidence type="ECO:0000256" key="17">
    <source>
        <dbReference type="ARBA" id="ARBA00023026"/>
    </source>
</evidence>
<feature type="transmembrane region" description="Helical" evidence="21">
    <location>
        <begin position="58"/>
        <end position="73"/>
    </location>
</feature>
<dbReference type="GO" id="GO:0005886">
    <property type="term" value="C:plasma membrane"/>
    <property type="evidence" value="ECO:0007669"/>
    <property type="project" value="UniProtKB-SubCell"/>
</dbReference>
<keyword evidence="12" id="KW-0067">ATP-binding</keyword>
<evidence type="ECO:0000256" key="7">
    <source>
        <dbReference type="ARBA" id="ARBA00022553"/>
    </source>
</evidence>
<dbReference type="Gene3D" id="1.10.287.130">
    <property type="match status" value="1"/>
</dbReference>
<dbReference type="InterPro" id="IPR003594">
    <property type="entry name" value="HATPase_dom"/>
</dbReference>
<keyword evidence="21" id="KW-0472">Membrane</keyword>
<dbReference type="InterPro" id="IPR036890">
    <property type="entry name" value="HATPase_C_sf"/>
</dbReference>
<evidence type="ECO:0000256" key="10">
    <source>
        <dbReference type="ARBA" id="ARBA00022777"/>
    </source>
</evidence>
<dbReference type="CDD" id="cd00075">
    <property type="entry name" value="HATPase"/>
    <property type="match status" value="1"/>
</dbReference>
<dbReference type="SMART" id="SM00388">
    <property type="entry name" value="HisKA"/>
    <property type="match status" value="1"/>
</dbReference>
<keyword evidence="10 24" id="KW-0418">Kinase</keyword>
<keyword evidence="17" id="KW-0843">Virulence</keyword>
<keyword evidence="18" id="KW-0464">Manganese</keyword>